<sequence>MFREGGIHSQAGFAIRQKQPVVVDDLLTETRFSPSLLLSELQGPLGG</sequence>
<accession>T1AI84</accession>
<reference evidence="1" key="1">
    <citation type="submission" date="2013-08" db="EMBL/GenBank/DDBJ databases">
        <authorList>
            <person name="Mendez C."/>
            <person name="Richter M."/>
            <person name="Ferrer M."/>
            <person name="Sanchez J."/>
        </authorList>
    </citation>
    <scope>NUCLEOTIDE SEQUENCE</scope>
</reference>
<evidence type="ECO:0000313" key="1">
    <source>
        <dbReference type="EMBL" id="EQD60206.1"/>
    </source>
</evidence>
<dbReference type="EMBL" id="AUZY01005040">
    <property type="protein sequence ID" value="EQD60206.1"/>
    <property type="molecule type" value="Genomic_DNA"/>
</dbReference>
<dbReference type="AlphaFoldDB" id="T1AI84"/>
<feature type="non-terminal residue" evidence="1">
    <location>
        <position position="47"/>
    </location>
</feature>
<organism evidence="1">
    <name type="scientific">mine drainage metagenome</name>
    <dbReference type="NCBI Taxonomy" id="410659"/>
    <lineage>
        <taxon>unclassified sequences</taxon>
        <taxon>metagenomes</taxon>
        <taxon>ecological metagenomes</taxon>
    </lineage>
</organism>
<comment type="caution">
    <text evidence="1">The sequence shown here is derived from an EMBL/GenBank/DDBJ whole genome shotgun (WGS) entry which is preliminary data.</text>
</comment>
<gene>
    <name evidence="1" type="ORF">B1B_07862</name>
</gene>
<protein>
    <submittedName>
        <fullName evidence="1">Uncharacterized protein</fullName>
    </submittedName>
</protein>
<name>T1AI84_9ZZZZ</name>
<reference evidence="1" key="2">
    <citation type="journal article" date="2014" name="ISME J.">
        <title>Microbial stratification in low pH oxic and suboxic macroscopic growths along an acid mine drainage.</title>
        <authorList>
            <person name="Mendez-Garcia C."/>
            <person name="Mesa V."/>
            <person name="Sprenger R.R."/>
            <person name="Richter M."/>
            <person name="Diez M.S."/>
            <person name="Solano J."/>
            <person name="Bargiela R."/>
            <person name="Golyshina O.V."/>
            <person name="Manteca A."/>
            <person name="Ramos J.L."/>
            <person name="Gallego J.R."/>
            <person name="Llorente I."/>
            <person name="Martins Dos Santos V.A."/>
            <person name="Jensen O.N."/>
            <person name="Pelaez A.I."/>
            <person name="Sanchez J."/>
            <person name="Ferrer M."/>
        </authorList>
    </citation>
    <scope>NUCLEOTIDE SEQUENCE</scope>
</reference>
<proteinExistence type="predicted"/>